<protein>
    <submittedName>
        <fullName evidence="2">Uncharacterized protein</fullName>
    </submittedName>
</protein>
<organism evidence="2 3">
    <name type="scientific">Olea europaea subsp. europaea</name>
    <dbReference type="NCBI Taxonomy" id="158383"/>
    <lineage>
        <taxon>Eukaryota</taxon>
        <taxon>Viridiplantae</taxon>
        <taxon>Streptophyta</taxon>
        <taxon>Embryophyta</taxon>
        <taxon>Tracheophyta</taxon>
        <taxon>Spermatophyta</taxon>
        <taxon>Magnoliopsida</taxon>
        <taxon>eudicotyledons</taxon>
        <taxon>Gunneridae</taxon>
        <taxon>Pentapetalae</taxon>
        <taxon>asterids</taxon>
        <taxon>lamiids</taxon>
        <taxon>Lamiales</taxon>
        <taxon>Oleaceae</taxon>
        <taxon>Oleeae</taxon>
        <taxon>Olea</taxon>
    </lineage>
</organism>
<accession>A0A8S0VMC0</accession>
<dbReference type="EMBL" id="CACTIH010009445">
    <property type="protein sequence ID" value="CAA3031403.1"/>
    <property type="molecule type" value="Genomic_DNA"/>
</dbReference>
<reference evidence="2 3" key="1">
    <citation type="submission" date="2019-12" db="EMBL/GenBank/DDBJ databases">
        <authorList>
            <person name="Alioto T."/>
            <person name="Alioto T."/>
            <person name="Gomez Garrido J."/>
        </authorList>
    </citation>
    <scope>NUCLEOTIDE SEQUENCE [LARGE SCALE GENOMIC DNA]</scope>
</reference>
<gene>
    <name evidence="2" type="ORF">OLEA9_A028336</name>
</gene>
<feature type="compositionally biased region" description="Polar residues" evidence="1">
    <location>
        <begin position="9"/>
        <end position="18"/>
    </location>
</feature>
<feature type="non-terminal residue" evidence="2">
    <location>
        <position position="85"/>
    </location>
</feature>
<sequence length="85" mass="9301">MGSLPDISNDLSASTETYNRIPPPCIPPSSHIVSLPEAAKIQHSSHFSDLNDQSDTLILEAVEPLNQPSIPTLSTTREIMTRFKT</sequence>
<dbReference type="Proteomes" id="UP000594638">
    <property type="component" value="Unassembled WGS sequence"/>
</dbReference>
<evidence type="ECO:0000313" key="2">
    <source>
        <dbReference type="EMBL" id="CAA3031403.1"/>
    </source>
</evidence>
<name>A0A8S0VMC0_OLEEU</name>
<evidence type="ECO:0000256" key="1">
    <source>
        <dbReference type="SAM" id="MobiDB-lite"/>
    </source>
</evidence>
<dbReference type="Gramene" id="OE9A028336T1">
    <property type="protein sequence ID" value="OE9A028336C1"/>
    <property type="gene ID" value="OE9A028336"/>
</dbReference>
<evidence type="ECO:0000313" key="3">
    <source>
        <dbReference type="Proteomes" id="UP000594638"/>
    </source>
</evidence>
<proteinExistence type="predicted"/>
<feature type="region of interest" description="Disordered" evidence="1">
    <location>
        <begin position="1"/>
        <end position="25"/>
    </location>
</feature>
<keyword evidence="3" id="KW-1185">Reference proteome</keyword>
<dbReference type="AlphaFoldDB" id="A0A8S0VMC0"/>
<comment type="caution">
    <text evidence="2">The sequence shown here is derived from an EMBL/GenBank/DDBJ whole genome shotgun (WGS) entry which is preliminary data.</text>
</comment>